<proteinExistence type="predicted"/>
<protein>
    <submittedName>
        <fullName evidence="1">Uncharacterized protein</fullName>
    </submittedName>
</protein>
<dbReference type="AlphaFoldDB" id="A0A5B7JGC8"/>
<keyword evidence="2" id="KW-1185">Reference proteome</keyword>
<gene>
    <name evidence="1" type="ORF">E2C01_087086</name>
</gene>
<dbReference type="EMBL" id="VSRR010089807">
    <property type="protein sequence ID" value="MPC92018.1"/>
    <property type="molecule type" value="Genomic_DNA"/>
</dbReference>
<evidence type="ECO:0000313" key="2">
    <source>
        <dbReference type="Proteomes" id="UP000324222"/>
    </source>
</evidence>
<name>A0A5B7JGC8_PORTR</name>
<accession>A0A5B7JGC8</accession>
<dbReference type="Proteomes" id="UP000324222">
    <property type="component" value="Unassembled WGS sequence"/>
</dbReference>
<comment type="caution">
    <text evidence="1">The sequence shown here is derived from an EMBL/GenBank/DDBJ whole genome shotgun (WGS) entry which is preliminary data.</text>
</comment>
<evidence type="ECO:0000313" key="1">
    <source>
        <dbReference type="EMBL" id="MPC92018.1"/>
    </source>
</evidence>
<organism evidence="1 2">
    <name type="scientific">Portunus trituberculatus</name>
    <name type="common">Swimming crab</name>
    <name type="synonym">Neptunus trituberculatus</name>
    <dbReference type="NCBI Taxonomy" id="210409"/>
    <lineage>
        <taxon>Eukaryota</taxon>
        <taxon>Metazoa</taxon>
        <taxon>Ecdysozoa</taxon>
        <taxon>Arthropoda</taxon>
        <taxon>Crustacea</taxon>
        <taxon>Multicrustacea</taxon>
        <taxon>Malacostraca</taxon>
        <taxon>Eumalacostraca</taxon>
        <taxon>Eucarida</taxon>
        <taxon>Decapoda</taxon>
        <taxon>Pleocyemata</taxon>
        <taxon>Brachyura</taxon>
        <taxon>Eubrachyura</taxon>
        <taxon>Portunoidea</taxon>
        <taxon>Portunidae</taxon>
        <taxon>Portuninae</taxon>
        <taxon>Portunus</taxon>
    </lineage>
</organism>
<sequence length="73" mass="7832">MGAPPSPSPTPAPATLIATTPMKRISVYARGTEAGIGRQQWQSRIYGFGLRVRPIKPGEGVNTFTYLGVCQEV</sequence>
<reference evidence="1 2" key="1">
    <citation type="submission" date="2019-05" db="EMBL/GenBank/DDBJ databases">
        <title>Another draft genome of Portunus trituberculatus and its Hox gene families provides insights of decapod evolution.</title>
        <authorList>
            <person name="Jeong J.-H."/>
            <person name="Song I."/>
            <person name="Kim S."/>
            <person name="Choi T."/>
            <person name="Kim D."/>
            <person name="Ryu S."/>
            <person name="Kim W."/>
        </authorList>
    </citation>
    <scope>NUCLEOTIDE SEQUENCE [LARGE SCALE GENOMIC DNA]</scope>
    <source>
        <tissue evidence="1">Muscle</tissue>
    </source>
</reference>